<dbReference type="AlphaFoldDB" id="A0A9Q3H6U8"/>
<name>A0A9Q3H6U8_9BASI</name>
<sequence>MSNDTMEEIQPEVNSSHAEDHVSEIGVSQKDPDASHSFETVLEIEVSENAESHLNDSVSEIEVTTMQGVLPQKIPMKRCHPDTVHQPSLNTWFLNFKYQDFIQLALRV</sequence>
<gene>
    <name evidence="2" type="ORF">O181_033092</name>
</gene>
<evidence type="ECO:0000313" key="3">
    <source>
        <dbReference type="Proteomes" id="UP000765509"/>
    </source>
</evidence>
<keyword evidence="3" id="KW-1185">Reference proteome</keyword>
<feature type="compositionally biased region" description="Acidic residues" evidence="1">
    <location>
        <begin position="1"/>
        <end position="10"/>
    </location>
</feature>
<proteinExistence type="predicted"/>
<evidence type="ECO:0000256" key="1">
    <source>
        <dbReference type="SAM" id="MobiDB-lite"/>
    </source>
</evidence>
<comment type="caution">
    <text evidence="2">The sequence shown here is derived from an EMBL/GenBank/DDBJ whole genome shotgun (WGS) entry which is preliminary data.</text>
</comment>
<accession>A0A9Q3H6U8</accession>
<protein>
    <submittedName>
        <fullName evidence="2">Uncharacterized protein</fullName>
    </submittedName>
</protein>
<feature type="region of interest" description="Disordered" evidence="1">
    <location>
        <begin position="1"/>
        <end position="36"/>
    </location>
</feature>
<organism evidence="2 3">
    <name type="scientific">Austropuccinia psidii MF-1</name>
    <dbReference type="NCBI Taxonomy" id="1389203"/>
    <lineage>
        <taxon>Eukaryota</taxon>
        <taxon>Fungi</taxon>
        <taxon>Dikarya</taxon>
        <taxon>Basidiomycota</taxon>
        <taxon>Pucciniomycotina</taxon>
        <taxon>Pucciniomycetes</taxon>
        <taxon>Pucciniales</taxon>
        <taxon>Sphaerophragmiaceae</taxon>
        <taxon>Austropuccinia</taxon>
    </lineage>
</organism>
<dbReference type="EMBL" id="AVOT02012041">
    <property type="protein sequence ID" value="MBW0493377.1"/>
    <property type="molecule type" value="Genomic_DNA"/>
</dbReference>
<evidence type="ECO:0000313" key="2">
    <source>
        <dbReference type="EMBL" id="MBW0493377.1"/>
    </source>
</evidence>
<dbReference type="Proteomes" id="UP000765509">
    <property type="component" value="Unassembled WGS sequence"/>
</dbReference>
<reference evidence="2" key="1">
    <citation type="submission" date="2021-03" db="EMBL/GenBank/DDBJ databases">
        <title>Draft genome sequence of rust myrtle Austropuccinia psidii MF-1, a brazilian biotype.</title>
        <authorList>
            <person name="Quecine M.C."/>
            <person name="Pachon D.M.R."/>
            <person name="Bonatelli M.L."/>
            <person name="Correr F.H."/>
            <person name="Franceschini L.M."/>
            <person name="Leite T.F."/>
            <person name="Margarido G.R.A."/>
            <person name="Almeida C.A."/>
            <person name="Ferrarezi J.A."/>
            <person name="Labate C.A."/>
        </authorList>
    </citation>
    <scope>NUCLEOTIDE SEQUENCE</scope>
    <source>
        <strain evidence="2">MF-1</strain>
    </source>
</reference>